<dbReference type="AlphaFoldDB" id="A0A132ERE3"/>
<dbReference type="Pfam" id="PF12625">
    <property type="entry name" value="Arabinose_bd"/>
    <property type="match status" value="1"/>
</dbReference>
<dbReference type="InterPro" id="IPR009057">
    <property type="entry name" value="Homeodomain-like_sf"/>
</dbReference>
<sequence>MVTLVRAAALTGFAEVMRALGGDADKALRVAGLRSALVREPDQLIDAALAVQVIEDAAEAVQCDTLGLRMAESRQLSHFGVVSLLLLHQPTLRDALATLIAYAHVLNESLAIQMEDVDGVVILREDIVAGRPMRQSVDLAIGVLYRMCAALLHERWRPQCVCFSHSAPGDLSVHKRLFACRLAFDAEFNGIVCKAADLDEPNPLADPTLARYAQTLVDAQISARDASIGQQVRRAIYLLLPSGRATCAGVAQGLGRSMRTLQRALDAEGLSFTTLLDEVRHDLARRYLANPHYGMGQIATMLGYASHSAFTRWFGAQFGCPPQAWRNRRHRG</sequence>
<feature type="domain" description="HTH araC/xylS-type" evidence="4">
    <location>
        <begin position="230"/>
        <end position="328"/>
    </location>
</feature>
<keyword evidence="2" id="KW-0238">DNA-binding</keyword>
<dbReference type="PANTHER" id="PTHR47894:SF4">
    <property type="entry name" value="HTH-TYPE TRANSCRIPTIONAL REGULATOR GADX"/>
    <property type="match status" value="1"/>
</dbReference>
<dbReference type="Pfam" id="PF12833">
    <property type="entry name" value="HTH_18"/>
    <property type="match status" value="1"/>
</dbReference>
<dbReference type="RefSeq" id="WP_060300808.1">
    <property type="nucleotide sequence ID" value="NZ_LPJX01000073.1"/>
</dbReference>
<organism evidence="5 6">
    <name type="scientific">Burkholderia pseudomultivorans</name>
    <dbReference type="NCBI Taxonomy" id="1207504"/>
    <lineage>
        <taxon>Bacteria</taxon>
        <taxon>Pseudomonadati</taxon>
        <taxon>Pseudomonadota</taxon>
        <taxon>Betaproteobacteria</taxon>
        <taxon>Burkholderiales</taxon>
        <taxon>Burkholderiaceae</taxon>
        <taxon>Burkholderia</taxon>
        <taxon>Burkholderia cepacia complex</taxon>
    </lineage>
</organism>
<dbReference type="SUPFAM" id="SSF46689">
    <property type="entry name" value="Homeodomain-like"/>
    <property type="match status" value="1"/>
</dbReference>
<dbReference type="Proteomes" id="UP000061512">
    <property type="component" value="Unassembled WGS sequence"/>
</dbReference>
<dbReference type="PROSITE" id="PS01124">
    <property type="entry name" value="HTH_ARAC_FAMILY_2"/>
    <property type="match status" value="1"/>
</dbReference>
<dbReference type="EMBL" id="LPJX01000073">
    <property type="protein sequence ID" value="KWF56365.1"/>
    <property type="molecule type" value="Genomic_DNA"/>
</dbReference>
<proteinExistence type="predicted"/>
<comment type="caution">
    <text evidence="5">The sequence shown here is derived from an EMBL/GenBank/DDBJ whole genome shotgun (WGS) entry which is preliminary data.</text>
</comment>
<dbReference type="GO" id="GO:0000976">
    <property type="term" value="F:transcription cis-regulatory region binding"/>
    <property type="evidence" value="ECO:0007669"/>
    <property type="project" value="TreeGrafter"/>
</dbReference>
<dbReference type="GO" id="GO:0003700">
    <property type="term" value="F:DNA-binding transcription factor activity"/>
    <property type="evidence" value="ECO:0007669"/>
    <property type="project" value="InterPro"/>
</dbReference>
<evidence type="ECO:0000313" key="6">
    <source>
        <dbReference type="Proteomes" id="UP000061512"/>
    </source>
</evidence>
<dbReference type="Gene3D" id="1.10.10.60">
    <property type="entry name" value="Homeodomain-like"/>
    <property type="match status" value="1"/>
</dbReference>
<evidence type="ECO:0000313" key="5">
    <source>
        <dbReference type="EMBL" id="KWF56365.1"/>
    </source>
</evidence>
<keyword evidence="3" id="KW-0804">Transcription</keyword>
<evidence type="ECO:0000256" key="1">
    <source>
        <dbReference type="ARBA" id="ARBA00023015"/>
    </source>
</evidence>
<dbReference type="InterPro" id="IPR018060">
    <property type="entry name" value="HTH_AraC"/>
</dbReference>
<dbReference type="GO" id="GO:0005829">
    <property type="term" value="C:cytosol"/>
    <property type="evidence" value="ECO:0007669"/>
    <property type="project" value="TreeGrafter"/>
</dbReference>
<name>A0A132ERE3_9BURK</name>
<evidence type="ECO:0000256" key="2">
    <source>
        <dbReference type="ARBA" id="ARBA00023125"/>
    </source>
</evidence>
<protein>
    <submittedName>
        <fullName evidence="5">AraC family transcriptional regulator</fullName>
    </submittedName>
</protein>
<reference evidence="5 6" key="1">
    <citation type="submission" date="2015-11" db="EMBL/GenBank/DDBJ databases">
        <title>Expanding the genomic diversity of Burkholderia species for the development of highly accurate diagnostics.</title>
        <authorList>
            <person name="Sahl J."/>
            <person name="Keim P."/>
            <person name="Wagner D."/>
        </authorList>
    </citation>
    <scope>NUCLEOTIDE SEQUENCE [LARGE SCALE GENOMIC DNA]</scope>
    <source>
        <strain evidence="5 6">MSMB574WGS</strain>
    </source>
</reference>
<evidence type="ECO:0000256" key="3">
    <source>
        <dbReference type="ARBA" id="ARBA00023163"/>
    </source>
</evidence>
<dbReference type="SMART" id="SM00342">
    <property type="entry name" value="HTH_ARAC"/>
    <property type="match status" value="1"/>
</dbReference>
<accession>A0A132ERE3</accession>
<dbReference type="InterPro" id="IPR032687">
    <property type="entry name" value="AraC-type_N"/>
</dbReference>
<evidence type="ECO:0000259" key="4">
    <source>
        <dbReference type="PROSITE" id="PS01124"/>
    </source>
</evidence>
<dbReference type="PANTHER" id="PTHR47894">
    <property type="entry name" value="HTH-TYPE TRANSCRIPTIONAL REGULATOR GADX"/>
    <property type="match status" value="1"/>
</dbReference>
<keyword evidence="1" id="KW-0805">Transcription regulation</keyword>
<gene>
    <name evidence="5" type="ORF">WT57_33055</name>
</gene>